<dbReference type="Gene3D" id="2.30.30.190">
    <property type="entry name" value="CAP Gly-rich-like domain"/>
    <property type="match status" value="1"/>
</dbReference>
<keyword evidence="2" id="KW-0433">Leucine-rich repeat</keyword>
<gene>
    <name evidence="8" type="ORF">OHK93_001967</name>
</gene>
<evidence type="ECO:0000256" key="5">
    <source>
        <dbReference type="ARBA" id="ARBA00023273"/>
    </source>
</evidence>
<evidence type="ECO:0000259" key="7">
    <source>
        <dbReference type="PROSITE" id="PS50245"/>
    </source>
</evidence>
<dbReference type="InterPro" id="IPR001611">
    <property type="entry name" value="Leu-rich_rpt"/>
</dbReference>
<keyword evidence="3" id="KW-0677">Repeat</keyword>
<dbReference type="SMART" id="SM01052">
    <property type="entry name" value="CAP_GLY"/>
    <property type="match status" value="1"/>
</dbReference>
<dbReference type="InterPro" id="IPR032675">
    <property type="entry name" value="LRR_dom_sf"/>
</dbReference>
<evidence type="ECO:0000313" key="9">
    <source>
        <dbReference type="Proteomes" id="UP001161017"/>
    </source>
</evidence>
<evidence type="ECO:0000256" key="6">
    <source>
        <dbReference type="SAM" id="MobiDB-lite"/>
    </source>
</evidence>
<evidence type="ECO:0000313" key="8">
    <source>
        <dbReference type="EMBL" id="MDI1490763.1"/>
    </source>
</evidence>
<keyword evidence="9" id="KW-1185">Reference proteome</keyword>
<dbReference type="SUPFAM" id="SSF52047">
    <property type="entry name" value="RNI-like"/>
    <property type="match status" value="1"/>
</dbReference>
<dbReference type="PROSITE" id="PS51450">
    <property type="entry name" value="LRR"/>
    <property type="match status" value="1"/>
</dbReference>
<feature type="compositionally biased region" description="Basic and acidic residues" evidence="6">
    <location>
        <begin position="539"/>
        <end position="561"/>
    </location>
</feature>
<evidence type="ECO:0000256" key="2">
    <source>
        <dbReference type="ARBA" id="ARBA00022614"/>
    </source>
</evidence>
<keyword evidence="5" id="KW-0966">Cell projection</keyword>
<reference evidence="8" key="1">
    <citation type="journal article" date="2023" name="Genome Biol. Evol.">
        <title>First Whole Genome Sequence and Flow Cytometry Genome Size Data for the Lichen-Forming Fungus Ramalina farinacea (Ascomycota).</title>
        <authorList>
            <person name="Llewellyn T."/>
            <person name="Mian S."/>
            <person name="Hill R."/>
            <person name="Leitch I.J."/>
            <person name="Gaya E."/>
        </authorList>
    </citation>
    <scope>NUCLEOTIDE SEQUENCE</scope>
    <source>
        <strain evidence="8">LIQ254RAFAR</strain>
    </source>
</reference>
<dbReference type="InterPro" id="IPR000938">
    <property type="entry name" value="CAP-Gly_domain"/>
</dbReference>
<dbReference type="PROSITE" id="PS00845">
    <property type="entry name" value="CAP_GLY_1"/>
    <property type="match status" value="1"/>
</dbReference>
<dbReference type="EMBL" id="JAPUFD010000012">
    <property type="protein sequence ID" value="MDI1490763.1"/>
    <property type="molecule type" value="Genomic_DNA"/>
</dbReference>
<name>A0AA43QTU1_9LECA</name>
<proteinExistence type="predicted"/>
<evidence type="ECO:0000256" key="1">
    <source>
        <dbReference type="ARBA" id="ARBA00004138"/>
    </source>
</evidence>
<dbReference type="PANTHER" id="PTHR45973:SF9">
    <property type="entry name" value="LEUCINE-RICH REPEAT-CONTAINING PROTEIN 46"/>
    <property type="match status" value="1"/>
</dbReference>
<dbReference type="Gene3D" id="3.80.10.10">
    <property type="entry name" value="Ribonuclease Inhibitor"/>
    <property type="match status" value="3"/>
</dbReference>
<evidence type="ECO:0000256" key="4">
    <source>
        <dbReference type="ARBA" id="ARBA00023069"/>
    </source>
</evidence>
<dbReference type="InterPro" id="IPR050576">
    <property type="entry name" value="Cilia_flagella_integrity"/>
</dbReference>
<dbReference type="PANTHER" id="PTHR45973">
    <property type="entry name" value="PROTEIN PHOSPHATASE 1 REGULATORY SUBUNIT SDS22-RELATED"/>
    <property type="match status" value="1"/>
</dbReference>
<dbReference type="InterPro" id="IPR036859">
    <property type="entry name" value="CAP-Gly_dom_sf"/>
</dbReference>
<organism evidence="8 9">
    <name type="scientific">Ramalina farinacea</name>
    <dbReference type="NCBI Taxonomy" id="258253"/>
    <lineage>
        <taxon>Eukaryota</taxon>
        <taxon>Fungi</taxon>
        <taxon>Dikarya</taxon>
        <taxon>Ascomycota</taxon>
        <taxon>Pezizomycotina</taxon>
        <taxon>Lecanoromycetes</taxon>
        <taxon>OSLEUM clade</taxon>
        <taxon>Lecanoromycetidae</taxon>
        <taxon>Lecanorales</taxon>
        <taxon>Lecanorineae</taxon>
        <taxon>Ramalinaceae</taxon>
        <taxon>Ramalina</taxon>
    </lineage>
</organism>
<keyword evidence="4" id="KW-0969">Cilium</keyword>
<dbReference type="SUPFAM" id="SSF74924">
    <property type="entry name" value="Cap-Gly domain"/>
    <property type="match status" value="1"/>
</dbReference>
<dbReference type="Pfam" id="PF01302">
    <property type="entry name" value="CAP_GLY"/>
    <property type="match status" value="1"/>
</dbReference>
<protein>
    <recommendedName>
        <fullName evidence="7">CAP-Gly domain-containing protein</fullName>
    </recommendedName>
</protein>
<comment type="caution">
    <text evidence="8">The sequence shown here is derived from an EMBL/GenBank/DDBJ whole genome shotgun (WGS) entry which is preliminary data.</text>
</comment>
<sequence length="595" mass="65482">MPVVPIGRYVGERLAFQGERCTVRYVGGIEKKRGDWLGVEWDDPRKGKHDGSYEGFKYFQCKSPSSTAASFIRPNRPANTPLGFIEAIKSKYATAEDSSDDSISISGKTVEEVGFDKIQRQLAALPELKIIILDGLPMKSLSSQPSQDKGTGDIDLDLPSEAAQWLQQLKVEELDLSRTLLERWSDALSLVGLLPKLSTLKLSGNRFRCLSSPPLSGREQTSLAKLESIALDDTLIDGDEIASLIAPFPALHSLSASYNNIQSFTSPLPTPHLQHLDLSYNRMSSLEAIQSIFRLHDLRTLSLRGNPITEFSHPSITFPSLSKLDISSTNLPHLPSLNGILKVFPSLTSLLTKDTPLSKLPSATLLTTARLGTLKELNYSPITPAERANAELYYISTIVASLASTLPSSPEERAIFAAHPRWRELCSIHGVPDIPRESVVVQDTKAYPPGSLGSRVVRFHFAYTPPPTGDAPDGSEKVVTQEQSKLIPTSISTYRLQAIVARLFKLRAREVRLVLETNEVDPVDQADSFINEEDGAPGAEREGDQVKLGKEEGKWRRREEELVGSTRPVSDWLPMDLAGRGAEARVRGLSRGDTR</sequence>
<dbReference type="Proteomes" id="UP001161017">
    <property type="component" value="Unassembled WGS sequence"/>
</dbReference>
<comment type="subcellular location">
    <subcellularLocation>
        <location evidence="1">Cell projection</location>
        <location evidence="1">Cilium</location>
    </subcellularLocation>
</comment>
<evidence type="ECO:0000256" key="3">
    <source>
        <dbReference type="ARBA" id="ARBA00022737"/>
    </source>
</evidence>
<dbReference type="AlphaFoldDB" id="A0AA43QTU1"/>
<feature type="region of interest" description="Disordered" evidence="6">
    <location>
        <begin position="529"/>
        <end position="563"/>
    </location>
</feature>
<accession>A0AA43QTU1</accession>
<feature type="domain" description="CAP-Gly" evidence="7">
    <location>
        <begin position="27"/>
        <end position="73"/>
    </location>
</feature>
<dbReference type="PROSITE" id="PS50245">
    <property type="entry name" value="CAP_GLY_2"/>
    <property type="match status" value="1"/>
</dbReference>